<proteinExistence type="predicted"/>
<reference evidence="1" key="2">
    <citation type="submission" date="2025-09" db="UniProtKB">
        <authorList>
            <consortium name="EnsemblPlants"/>
        </authorList>
    </citation>
    <scope>IDENTIFICATION</scope>
</reference>
<reference evidence="1" key="1">
    <citation type="submission" date="2021-05" db="EMBL/GenBank/DDBJ databases">
        <authorList>
            <person name="Scholz U."/>
            <person name="Mascher M."/>
            <person name="Fiebig A."/>
        </authorList>
    </citation>
    <scope>NUCLEOTIDE SEQUENCE [LARGE SCALE GENOMIC DNA]</scope>
</reference>
<organism evidence="1 2">
    <name type="scientific">Avena sativa</name>
    <name type="common">Oat</name>
    <dbReference type="NCBI Taxonomy" id="4498"/>
    <lineage>
        <taxon>Eukaryota</taxon>
        <taxon>Viridiplantae</taxon>
        <taxon>Streptophyta</taxon>
        <taxon>Embryophyta</taxon>
        <taxon>Tracheophyta</taxon>
        <taxon>Spermatophyta</taxon>
        <taxon>Magnoliopsida</taxon>
        <taxon>Liliopsida</taxon>
        <taxon>Poales</taxon>
        <taxon>Poaceae</taxon>
        <taxon>BOP clade</taxon>
        <taxon>Pooideae</taxon>
        <taxon>Poodae</taxon>
        <taxon>Poeae</taxon>
        <taxon>Poeae Chloroplast Group 1 (Aveneae type)</taxon>
        <taxon>Aveninae</taxon>
        <taxon>Avena</taxon>
    </lineage>
</organism>
<dbReference type="Proteomes" id="UP001732700">
    <property type="component" value="Chromosome 1D"/>
</dbReference>
<protein>
    <submittedName>
        <fullName evidence="1">Uncharacterized protein</fullName>
    </submittedName>
</protein>
<evidence type="ECO:0000313" key="2">
    <source>
        <dbReference type="Proteomes" id="UP001732700"/>
    </source>
</evidence>
<dbReference type="EnsemblPlants" id="AVESA.00010b.r2.1DG0152430.2">
    <property type="protein sequence ID" value="AVESA.00010b.r2.1DG0152430.2.CDS"/>
    <property type="gene ID" value="AVESA.00010b.r2.1DG0152430"/>
</dbReference>
<keyword evidence="2" id="KW-1185">Reference proteome</keyword>
<sequence length="1195" mass="135274">MEATALSVGKSVLSGALSYAKSALAEEVALQLGVRRDQVFITNELEIMQAFLMAAHDEADDNMVVKVWVKQVRDVAYDVEDTLQEFAVRLEKRSWWHFHRTLLDRHRVAKQMKELRVNVEDVSQRNMRYHLIKGSSSKLANTSGQSGTGTMMSGIEEARRLEDRAKFDLIQIVSKKEADLRVIAVWGKSMGEVREMSIVKRVYEDPKIHKKFVFRAWITQLMHPLNLSEFLKSVVGQFYINFLQEAEEEEKGTIGAEVLKIMGMAKEDDLAQEFTKILKERNYLIVLNGMHAIQDWDLIKTCFPDNKKGSRIIVSTEQVGVASLCVGAENGAPEHKQLFADQTLHVFYKMGSQDGMNSVVATSSSNIVTTGVKNPANKRILTRLDTLMMATLEESQLIGRGNEKNEIINLVSDEDVHKFRVISLWGMGGIGKTTLVRDIYQSEVVSGTFEERACVTVMRPFNCDELLKSLSMQFRDKVATTDITRYLGGKRYLLVLDDVLFTSEWDAIIKHLPKETASCIIVTTREENIAKHCSEDERSTYNLKNLNHDDALTLLTKKVFKETIDLEKQYPELVEQAEMILRKCNRLPLAIVTIGGFLANQPKTALEWRKLNEHISAELETNPELETIRSVLLRSYDGLPYHLKSCFLYMPIFPEDQRVGRGRLVRRWTAEGYSREVRGKSMEEIADGYFLELLSRSMLLPSQESIHSIKGIDSCQVHDLMREIGISKSMEENLVFILEEGCSSNSQATMRHLTISNNWVGDQNEFESTVDLSRVRSITCFGEWRPFFISERITLLRVLDLENTRGLADHHLKHIWNLLHLRYLSLRGCEDIYHLPESLGNLRELQTLDVRGTRINKLPKSIINLQKLNNLCAGMKTMNEGISYEEFEGEGVTSYKSCTLPLSLFNSSLGRCAHGEYGLSRHDACTPICCFVIPATAMRLDMHGVLVPRGMRKLKGLRTLGIVNIGQQGKAILQDIKGLTWLRKLGVTGVNKENGQELYSVIVGMRRLESLSIRSEGDPGLSGCLDGDYSSAESLRTLNLYGNLVKLPKWIQGLKNLVKLKLRSSRISTHDDAMQVLGNLPNLASLHLLEKSFELGNFCLSFHPRTFPSLVVLEVGLRIDYLGDVRLLKFKQGTTPKLELVKFCTSIINSESILGLPSLSSLKEVVLESFCDGFELAYLRSELAKNRNRPVLKML</sequence>
<evidence type="ECO:0000313" key="1">
    <source>
        <dbReference type="EnsemblPlants" id="AVESA.00010b.r2.1DG0152430.2.CDS"/>
    </source>
</evidence>
<name>A0ACD5TZ36_AVESA</name>
<accession>A0ACD5TZ36</accession>